<dbReference type="AlphaFoldDB" id="A0A5J5N3N1"/>
<accession>A0A5J5N3N1</accession>
<sequence>MPSFTPPDQGDDLQACVLRFSDLDLKDTIELDVSTKKKYSFAKKKFQHLLLNVKKNGGIWHQQLLTDPISRNRHVATQHVDEFSRALALKQLAMRLSTSKSPESADKRNPFTEDLSCNHEAGTGYFYYCYCDLKDPDWVCAWQTALFGGSRLASRLYIEVMLYCPLFIKDYMCKDDCKTSKGRVCCFPQLCVGEFEEIVPMGISPNKTSYKKPGTHLSLGELHKVEKFLSQANQEEIDTILLDCRNSYESPDIRKFSYFPGYVDENLELFKEKRVHCGICCEWGSCPSSRVVHKCLEALPDGFYIGKLVAFNEHQYKLCVIPQYCQLALSSCCVTCQNKGRRQSARPGQSSFKEECEYRAQGPHAPRELSQQESLPGSPGPWPAIDEGGPCSCEQSHLHFPTQLGLGLHVLENARAILNRETGTCNRNTELQ</sequence>
<organism evidence="1 2">
    <name type="scientific">Muntiacus reevesi</name>
    <name type="common">Reeves' muntjac</name>
    <name type="synonym">Cervus reevesi</name>
    <dbReference type="NCBI Taxonomy" id="9886"/>
    <lineage>
        <taxon>Eukaryota</taxon>
        <taxon>Metazoa</taxon>
        <taxon>Chordata</taxon>
        <taxon>Craniata</taxon>
        <taxon>Vertebrata</taxon>
        <taxon>Euteleostomi</taxon>
        <taxon>Mammalia</taxon>
        <taxon>Eutheria</taxon>
        <taxon>Laurasiatheria</taxon>
        <taxon>Artiodactyla</taxon>
        <taxon>Ruminantia</taxon>
        <taxon>Pecora</taxon>
        <taxon>Cervidae</taxon>
        <taxon>Muntiacinae</taxon>
        <taxon>Muntiacus</taxon>
    </lineage>
</organism>
<dbReference type="EMBL" id="VCEB01000001">
    <property type="protein sequence ID" value="KAB0387278.1"/>
    <property type="molecule type" value="Genomic_DNA"/>
</dbReference>
<evidence type="ECO:0000313" key="2">
    <source>
        <dbReference type="Proteomes" id="UP000326062"/>
    </source>
</evidence>
<dbReference type="InterPro" id="IPR020936">
    <property type="entry name" value="TrhO"/>
</dbReference>
<dbReference type="PANTHER" id="PTHR43268:SF6">
    <property type="entry name" value="THIOSULFATE SULFURTRANSFERASE_RHODANESE-LIKE DOMAIN-CONTAINING PROTEIN 2"/>
    <property type="match status" value="1"/>
</dbReference>
<evidence type="ECO:0008006" key="3">
    <source>
        <dbReference type="Google" id="ProtNLM"/>
    </source>
</evidence>
<dbReference type="Proteomes" id="UP000326062">
    <property type="component" value="Chromosome 1"/>
</dbReference>
<comment type="caution">
    <text evidence="1">The sequence shown here is derived from an EMBL/GenBank/DDBJ whole genome shotgun (WGS) entry which is preliminary data.</text>
</comment>
<gene>
    <name evidence="1" type="ORF">FD755_002234</name>
</gene>
<reference evidence="1 2" key="1">
    <citation type="submission" date="2019-06" db="EMBL/GenBank/DDBJ databases">
        <title>Discovery of a novel chromosome fission-fusion reversal in muntjac.</title>
        <authorList>
            <person name="Mudd A.B."/>
            <person name="Bredeson J.V."/>
            <person name="Baum R."/>
            <person name="Hockemeyer D."/>
            <person name="Rokhsar D.S."/>
        </authorList>
    </citation>
    <scope>NUCLEOTIDE SEQUENCE [LARGE SCALE GENOMIC DNA]</scope>
    <source>
        <strain evidence="1">UCam_UCB_Mr</strain>
        <tissue evidence="1">Fibroblast cell line</tissue>
    </source>
</reference>
<keyword evidence="2" id="KW-1185">Reference proteome</keyword>
<protein>
    <recommendedName>
        <fullName evidence="3">Rhodanese domain-containing protein</fullName>
    </recommendedName>
</protein>
<dbReference type="PANTHER" id="PTHR43268">
    <property type="entry name" value="THIOSULFATE SULFURTRANSFERASE/RHODANESE-LIKE DOMAIN-CONTAINING PROTEIN 2"/>
    <property type="match status" value="1"/>
</dbReference>
<proteinExistence type="predicted"/>
<evidence type="ECO:0000313" key="1">
    <source>
        <dbReference type="EMBL" id="KAB0387278.1"/>
    </source>
</evidence>
<name>A0A5J5N3N1_MUNRE</name>